<comment type="similarity">
    <text evidence="1 3">Belongs to the 5'-nucleotidase family.</text>
</comment>
<dbReference type="Gene3D" id="3.90.780.10">
    <property type="entry name" value="5'-Nucleotidase, C-terminal domain"/>
    <property type="match status" value="1"/>
</dbReference>
<evidence type="ECO:0000259" key="4">
    <source>
        <dbReference type="Pfam" id="PF00149"/>
    </source>
</evidence>
<dbReference type="PRINTS" id="PR01607">
    <property type="entry name" value="APYRASEFAMLY"/>
</dbReference>
<dbReference type="Pfam" id="PF00149">
    <property type="entry name" value="Metallophos"/>
    <property type="match status" value="1"/>
</dbReference>
<dbReference type="InterPro" id="IPR036907">
    <property type="entry name" value="5'-Nucleotdase_C_sf"/>
</dbReference>
<feature type="chain" id="PRO_5044960072" evidence="3">
    <location>
        <begin position="26"/>
        <end position="676"/>
    </location>
</feature>
<keyword evidence="7" id="KW-1185">Reference proteome</keyword>
<feature type="signal peptide" evidence="3">
    <location>
        <begin position="1"/>
        <end position="25"/>
    </location>
</feature>
<dbReference type="Pfam" id="PF02872">
    <property type="entry name" value="5_nucleotid_C"/>
    <property type="match status" value="1"/>
</dbReference>
<protein>
    <submittedName>
        <fullName evidence="6">Bifunctional metallophosphatase/5'-nucleotidase</fullName>
    </submittedName>
</protein>
<evidence type="ECO:0000256" key="1">
    <source>
        <dbReference type="ARBA" id="ARBA00006654"/>
    </source>
</evidence>
<feature type="domain" description="Calcineurin-like phosphoesterase" evidence="4">
    <location>
        <begin position="44"/>
        <end position="297"/>
    </location>
</feature>
<dbReference type="PROSITE" id="PS51257">
    <property type="entry name" value="PROKAR_LIPOPROTEIN"/>
    <property type="match status" value="1"/>
</dbReference>
<keyword evidence="2 3" id="KW-0732">Signal</keyword>
<dbReference type="InterPro" id="IPR008334">
    <property type="entry name" value="5'-Nucleotdase_C"/>
</dbReference>
<dbReference type="InterPro" id="IPR006179">
    <property type="entry name" value="5_nucleotidase/apyrase"/>
</dbReference>
<evidence type="ECO:0000259" key="5">
    <source>
        <dbReference type="Pfam" id="PF02872"/>
    </source>
</evidence>
<dbReference type="SUPFAM" id="SSF55816">
    <property type="entry name" value="5'-nucleotidase (syn. UDP-sugar hydrolase), C-terminal domain"/>
    <property type="match status" value="1"/>
</dbReference>
<evidence type="ECO:0000313" key="7">
    <source>
        <dbReference type="Proteomes" id="UP001156670"/>
    </source>
</evidence>
<evidence type="ECO:0000313" key="6">
    <source>
        <dbReference type="EMBL" id="GLQ93308.1"/>
    </source>
</evidence>
<dbReference type="PROSITE" id="PS00785">
    <property type="entry name" value="5_NUCLEOTIDASE_1"/>
    <property type="match status" value="1"/>
</dbReference>
<keyword evidence="3" id="KW-0378">Hydrolase</keyword>
<gene>
    <name evidence="6" type="primary">cpdB</name>
    <name evidence="6" type="ORF">GCM10007901_22590</name>
</gene>
<proteinExistence type="inferred from homology"/>
<organism evidence="6 7">
    <name type="scientific">Dyella acidisoli</name>
    <dbReference type="NCBI Taxonomy" id="1867834"/>
    <lineage>
        <taxon>Bacteria</taxon>
        <taxon>Pseudomonadati</taxon>
        <taxon>Pseudomonadota</taxon>
        <taxon>Gammaproteobacteria</taxon>
        <taxon>Lysobacterales</taxon>
        <taxon>Rhodanobacteraceae</taxon>
        <taxon>Dyella</taxon>
    </lineage>
</organism>
<dbReference type="RefSeq" id="WP_284321029.1">
    <property type="nucleotide sequence ID" value="NZ_BSOB01000018.1"/>
</dbReference>
<reference evidence="7" key="1">
    <citation type="journal article" date="2019" name="Int. J. Syst. Evol. Microbiol.">
        <title>The Global Catalogue of Microorganisms (GCM) 10K type strain sequencing project: providing services to taxonomists for standard genome sequencing and annotation.</title>
        <authorList>
            <consortium name="The Broad Institute Genomics Platform"/>
            <consortium name="The Broad Institute Genome Sequencing Center for Infectious Disease"/>
            <person name="Wu L."/>
            <person name="Ma J."/>
        </authorList>
    </citation>
    <scope>NUCLEOTIDE SEQUENCE [LARGE SCALE GENOMIC DNA]</scope>
    <source>
        <strain evidence="7">NBRC 111980</strain>
    </source>
</reference>
<dbReference type="InterPro" id="IPR006146">
    <property type="entry name" value="5'-Nucleotdase_CS"/>
</dbReference>
<dbReference type="EMBL" id="BSOB01000018">
    <property type="protein sequence ID" value="GLQ93308.1"/>
    <property type="molecule type" value="Genomic_DNA"/>
</dbReference>
<keyword evidence="3" id="KW-0547">Nucleotide-binding</keyword>
<dbReference type="PROSITE" id="PS00786">
    <property type="entry name" value="5_NUCLEOTIDASE_2"/>
    <property type="match status" value="1"/>
</dbReference>
<comment type="caution">
    <text evidence="6">The sequence shown here is derived from an EMBL/GenBank/DDBJ whole genome shotgun (WGS) entry which is preliminary data.</text>
</comment>
<accession>A0ABQ5XQJ4</accession>
<name>A0ABQ5XQJ4_9GAMM</name>
<dbReference type="InterPro" id="IPR029052">
    <property type="entry name" value="Metallo-depent_PP-like"/>
</dbReference>
<feature type="domain" description="5'-Nucleotidase C-terminal" evidence="5">
    <location>
        <begin position="455"/>
        <end position="589"/>
    </location>
</feature>
<evidence type="ECO:0000256" key="2">
    <source>
        <dbReference type="ARBA" id="ARBA00022729"/>
    </source>
</evidence>
<dbReference type="Proteomes" id="UP001156670">
    <property type="component" value="Unassembled WGS sequence"/>
</dbReference>
<dbReference type="NCBIfam" id="NF006938">
    <property type="entry name" value="PRK09420.1"/>
    <property type="match status" value="1"/>
</dbReference>
<dbReference type="PANTHER" id="PTHR11575">
    <property type="entry name" value="5'-NUCLEOTIDASE-RELATED"/>
    <property type="match status" value="1"/>
</dbReference>
<dbReference type="InterPro" id="IPR004843">
    <property type="entry name" value="Calcineurin-like_PHP"/>
</dbReference>
<dbReference type="PANTHER" id="PTHR11575:SF6">
    <property type="entry name" value="2',3'-CYCLIC-NUCLEOTIDE 2'-PHOSPHODIESTERASE_3'-NUCLEOTIDASE"/>
    <property type="match status" value="1"/>
</dbReference>
<dbReference type="SUPFAM" id="SSF56300">
    <property type="entry name" value="Metallo-dependent phosphatases"/>
    <property type="match status" value="1"/>
</dbReference>
<dbReference type="Gene3D" id="3.60.21.10">
    <property type="match status" value="1"/>
</dbReference>
<evidence type="ECO:0000256" key="3">
    <source>
        <dbReference type="RuleBase" id="RU362119"/>
    </source>
</evidence>
<sequence length="676" mass="73402">MAHRSYLPALAAALFLAGCASQPHPAEQPRTQPLPDGLRADVAVLETTDLHSNILSYDYYKQKADPTLGFERTVTLIRKAREQFTNSLLFDAGDTIQGSVLADYQAQVHKVDCSEELAIYKAMDAVGYDGGTLGNHEFNYGLPFLSQVTGTPMNVDGGAAQRCAGPHYPLVLANVYSTRDGKPIVQPWTVVTRQMAAFTPDGSKISVPLKIAIIGFTPPPIMQWDKQHLEGKVTVTGVVEAAQKYLPEIQAQHPDLVIAILHGGMNTSPYTPDMENGGWHLAGVPGIDVLLMGHEHTDFPGPRFEHMQDVDDEHGFVRGVPAVMGGFFGKDLGVIRLALVRQQNHWAIDKNKTFSQVWPICPPMLIKGKPTVTPSNCVPADPQVSLVVGKVQQSAIDYVNTPIGQNTVRMSSYFADEGDMSALAPVNAAQIDDAKRELLTSHPELANTPVLAAAAAFRNGFGGSDDYTDVQAGPLTLRNAADLYFYPNTLSAVKIDSATLKAWLEKSAERFNRIDPNADGEQQLINAKYPGFNFDQIQGGISYLIDVSKPVGQRIEKLRYQGKPVQPSQTFVVVTNNYRASGGGRFPGLDGSNIVLASPDGTREILADWLKAHPTLSADDLPRASWHFARLKTRGAVVFTSASDKQAVAEADGLRDVRQLRDNGDGTAVYAIDLSH</sequence>